<accession>A0AAN7PSB8</accession>
<reference evidence="1 2" key="1">
    <citation type="journal article" date="2023" name="J. Hered.">
        <title>Chromosome-level genome of the wood stork (Mycteria americana) provides insight into avian chromosome evolution.</title>
        <authorList>
            <person name="Flamio R. Jr."/>
            <person name="Ramstad K.M."/>
        </authorList>
    </citation>
    <scope>NUCLEOTIDE SEQUENCE [LARGE SCALE GENOMIC DNA]</scope>
    <source>
        <strain evidence="1">JAX WOST 10</strain>
    </source>
</reference>
<keyword evidence="2" id="KW-1185">Reference proteome</keyword>
<evidence type="ECO:0000313" key="2">
    <source>
        <dbReference type="Proteomes" id="UP001333110"/>
    </source>
</evidence>
<dbReference type="InterPro" id="IPR036397">
    <property type="entry name" value="RNaseH_sf"/>
</dbReference>
<evidence type="ECO:0000313" key="1">
    <source>
        <dbReference type="EMBL" id="KAK4827541.1"/>
    </source>
</evidence>
<dbReference type="Gene3D" id="3.30.420.10">
    <property type="entry name" value="Ribonuclease H-like superfamily/Ribonuclease H"/>
    <property type="match status" value="1"/>
</dbReference>
<proteinExistence type="predicted"/>
<dbReference type="AlphaFoldDB" id="A0AAN7PSB8"/>
<dbReference type="EMBL" id="JAUNZN010000002">
    <property type="protein sequence ID" value="KAK4827541.1"/>
    <property type="molecule type" value="Genomic_DNA"/>
</dbReference>
<sequence>MKSNMPCLQMDPVVLWENIEGGKLLCGVLRDESQKLLKDKPSSWLYRLLNEKNSQYFISILTHGWWQMLCGGGYSNGSRATGTWAAKLWQDIAAQVENLVVKIHHVDAHVPKSCATKEHQNNEQVDQAARIEVAQVDQDWEHKGELFIAQWARDTVTKVFQYARQIPEGSDNISSIYHLFVNRKDLSLIIVQSPFT</sequence>
<dbReference type="InterPro" id="IPR012337">
    <property type="entry name" value="RNaseH-like_sf"/>
</dbReference>
<name>A0AAN7PSB8_MYCAM</name>
<dbReference type="SUPFAM" id="SSF53098">
    <property type="entry name" value="Ribonuclease H-like"/>
    <property type="match status" value="1"/>
</dbReference>
<organism evidence="1 2">
    <name type="scientific">Mycteria americana</name>
    <name type="common">Wood stork</name>
    <dbReference type="NCBI Taxonomy" id="33587"/>
    <lineage>
        <taxon>Eukaryota</taxon>
        <taxon>Metazoa</taxon>
        <taxon>Chordata</taxon>
        <taxon>Craniata</taxon>
        <taxon>Vertebrata</taxon>
        <taxon>Euteleostomi</taxon>
        <taxon>Archelosauria</taxon>
        <taxon>Archosauria</taxon>
        <taxon>Dinosauria</taxon>
        <taxon>Saurischia</taxon>
        <taxon>Theropoda</taxon>
        <taxon>Coelurosauria</taxon>
        <taxon>Aves</taxon>
        <taxon>Neognathae</taxon>
        <taxon>Neoaves</taxon>
        <taxon>Aequornithes</taxon>
        <taxon>Ciconiiformes</taxon>
        <taxon>Ciconiidae</taxon>
        <taxon>Mycteria</taxon>
    </lineage>
</organism>
<protein>
    <submittedName>
        <fullName evidence="1">Uncharacterized protein</fullName>
    </submittedName>
</protein>
<dbReference type="GO" id="GO:0003676">
    <property type="term" value="F:nucleic acid binding"/>
    <property type="evidence" value="ECO:0007669"/>
    <property type="project" value="InterPro"/>
</dbReference>
<comment type="caution">
    <text evidence="1">The sequence shown here is derived from an EMBL/GenBank/DDBJ whole genome shotgun (WGS) entry which is preliminary data.</text>
</comment>
<gene>
    <name evidence="1" type="ORF">QYF61_018885</name>
</gene>
<dbReference type="Proteomes" id="UP001333110">
    <property type="component" value="Unassembled WGS sequence"/>
</dbReference>